<protein>
    <submittedName>
        <fullName evidence="1">Uncharacterized protein</fullName>
    </submittedName>
</protein>
<dbReference type="KEGG" id="nfl:COO91_01116"/>
<proteinExistence type="predicted"/>
<name>A0A2K8SIT0_9NOSO</name>
<reference evidence="1 2" key="1">
    <citation type="submission" date="2017-11" db="EMBL/GenBank/DDBJ databases">
        <title>Complete genome of a free-living desiccation-tolerant cyanobacterium and its photosynthetic adaptation to extreme terrestrial habitat.</title>
        <authorList>
            <person name="Shang J."/>
        </authorList>
    </citation>
    <scope>NUCLEOTIDE SEQUENCE [LARGE SCALE GENOMIC DNA]</scope>
    <source>
        <strain evidence="1 2">CCNUN1</strain>
    </source>
</reference>
<accession>A0A2K8SIT0</accession>
<dbReference type="Proteomes" id="UP000232003">
    <property type="component" value="Chromosome"/>
</dbReference>
<gene>
    <name evidence="1" type="ORF">COO91_01116</name>
</gene>
<sequence>MPCAYLSLLLIAVEQLHLHSSQRCTSLPYYSLFLASLPITGIT</sequence>
<dbReference type="EMBL" id="CP024785">
    <property type="protein sequence ID" value="AUB35240.1"/>
    <property type="molecule type" value="Genomic_DNA"/>
</dbReference>
<dbReference type="AlphaFoldDB" id="A0A2K8SIT0"/>
<evidence type="ECO:0000313" key="2">
    <source>
        <dbReference type="Proteomes" id="UP000232003"/>
    </source>
</evidence>
<keyword evidence="2" id="KW-1185">Reference proteome</keyword>
<organism evidence="1 2">
    <name type="scientific">Nostoc flagelliforme CCNUN1</name>
    <dbReference type="NCBI Taxonomy" id="2038116"/>
    <lineage>
        <taxon>Bacteria</taxon>
        <taxon>Bacillati</taxon>
        <taxon>Cyanobacteriota</taxon>
        <taxon>Cyanophyceae</taxon>
        <taxon>Nostocales</taxon>
        <taxon>Nostocaceae</taxon>
        <taxon>Nostoc</taxon>
    </lineage>
</organism>
<evidence type="ECO:0000313" key="1">
    <source>
        <dbReference type="EMBL" id="AUB35240.1"/>
    </source>
</evidence>